<dbReference type="PROSITE" id="PS00028">
    <property type="entry name" value="ZINC_FINGER_C2H2_1"/>
    <property type="match status" value="1"/>
</dbReference>
<evidence type="ECO:0000259" key="2">
    <source>
        <dbReference type="PROSITE" id="PS00028"/>
    </source>
</evidence>
<feature type="compositionally biased region" description="Basic and acidic residues" evidence="1">
    <location>
        <begin position="624"/>
        <end position="635"/>
    </location>
</feature>
<dbReference type="InterPro" id="IPR013087">
    <property type="entry name" value="Znf_C2H2_type"/>
</dbReference>
<dbReference type="OrthoDB" id="3548648at2759"/>
<dbReference type="InParanoid" id="A0A218ZBS5"/>
<evidence type="ECO:0000313" key="4">
    <source>
        <dbReference type="Proteomes" id="UP000242519"/>
    </source>
</evidence>
<feature type="compositionally biased region" description="Polar residues" evidence="1">
    <location>
        <begin position="515"/>
        <end position="529"/>
    </location>
</feature>
<reference evidence="3 4" key="1">
    <citation type="submission" date="2017-04" db="EMBL/GenBank/DDBJ databases">
        <title>Draft genome sequence of Marssonina coronaria NL1: causal agent of apple blotch.</title>
        <authorList>
            <person name="Cheng Q."/>
        </authorList>
    </citation>
    <scope>NUCLEOTIDE SEQUENCE [LARGE SCALE GENOMIC DNA]</scope>
    <source>
        <strain evidence="3 4">NL1</strain>
    </source>
</reference>
<organism evidence="3 4">
    <name type="scientific">Diplocarpon coronariae</name>
    <dbReference type="NCBI Taxonomy" id="2795749"/>
    <lineage>
        <taxon>Eukaryota</taxon>
        <taxon>Fungi</taxon>
        <taxon>Dikarya</taxon>
        <taxon>Ascomycota</taxon>
        <taxon>Pezizomycotina</taxon>
        <taxon>Leotiomycetes</taxon>
        <taxon>Helotiales</taxon>
        <taxon>Drepanopezizaceae</taxon>
        <taxon>Diplocarpon</taxon>
    </lineage>
</organism>
<feature type="compositionally biased region" description="Basic and acidic residues" evidence="1">
    <location>
        <begin position="477"/>
        <end position="497"/>
    </location>
</feature>
<dbReference type="AlphaFoldDB" id="A0A218ZBS5"/>
<accession>A0A218ZBS5</accession>
<feature type="compositionally biased region" description="Basic and acidic residues" evidence="1">
    <location>
        <begin position="564"/>
        <end position="591"/>
    </location>
</feature>
<feature type="compositionally biased region" description="Basic and acidic residues" evidence="1">
    <location>
        <begin position="530"/>
        <end position="556"/>
    </location>
</feature>
<feature type="compositionally biased region" description="Basic and acidic residues" evidence="1">
    <location>
        <begin position="773"/>
        <end position="783"/>
    </location>
</feature>
<protein>
    <recommendedName>
        <fullName evidence="2">C2H2-type domain-containing protein</fullName>
    </recommendedName>
</protein>
<dbReference type="Proteomes" id="UP000242519">
    <property type="component" value="Unassembled WGS sequence"/>
</dbReference>
<dbReference type="STRING" id="503106.A0A218ZBS5"/>
<evidence type="ECO:0000313" key="3">
    <source>
        <dbReference type="EMBL" id="OWP05050.1"/>
    </source>
</evidence>
<feature type="compositionally biased region" description="Basic and acidic residues" evidence="1">
    <location>
        <begin position="375"/>
        <end position="456"/>
    </location>
</feature>
<feature type="compositionally biased region" description="Basic and acidic residues" evidence="1">
    <location>
        <begin position="676"/>
        <end position="687"/>
    </location>
</feature>
<proteinExistence type="predicted"/>
<feature type="compositionally biased region" description="Basic and acidic residues" evidence="1">
    <location>
        <begin position="799"/>
        <end position="827"/>
    </location>
</feature>
<feature type="region of interest" description="Disordered" evidence="1">
    <location>
        <begin position="345"/>
        <end position="687"/>
    </location>
</feature>
<evidence type="ECO:0000256" key="1">
    <source>
        <dbReference type="SAM" id="MobiDB-lite"/>
    </source>
</evidence>
<feature type="compositionally biased region" description="Basic and acidic residues" evidence="1">
    <location>
        <begin position="652"/>
        <end position="668"/>
    </location>
</feature>
<dbReference type="EMBL" id="MZNU01000083">
    <property type="protein sequence ID" value="OWP05050.1"/>
    <property type="molecule type" value="Genomic_DNA"/>
</dbReference>
<feature type="region of interest" description="Disordered" evidence="1">
    <location>
        <begin position="773"/>
        <end position="827"/>
    </location>
</feature>
<gene>
    <name evidence="3" type="ORF">B2J93_620</name>
</gene>
<sequence>MNNPPPSGHWLGNQISYRDENALHRCPVADCASSFRGSEPLQYHISNCHTFTQAPTDQWYPDQSIGAIDGAAQAAPAIPSPTFRDVFDHGQLPRASPAFNTSKPQPPAAGSGMMPPPTQTQDLRFSNQQFSQTSWSPSEETAWSPATETFLKRLLISHSFFEPPRTQADHEKLRAIYDSFYESAKFRGVKPEKSNRRLWQLFTSKLSEIKRDMLAKGETVRMPDGNVALRGTEVLGGNQYHAPGGAQPMTTLGIFIAEMENVCNNRSAILPPTQAFSMSSGNASTNPPARAVLSNDNHCDGIELWNGMESDAQTALFRHMLRSAKSRKSLVGEWNEFCAEIMSKEAGNTTSRDSRSTTPFEQGTPAKSPVPVANQEKRKPLDVREIIAQRTKELRAKRAEKERAAAEAEMEALRREEERESREADEEKSRRETLQKMHNDEREGEPRHRDESKRESQAQAEARRLKRAQGNLDEGLEEFRGDRGYCEEQESRAKERACNLVGKSENRVARCTRGDSVQQAKRRVNISQPETKERQRQKEFEQGRRDMKEAQGKVGDEVQGGEEVGDRQDVQSQDADHRLANERRLSIREEMETQQARQAAGTDEELQAQRSELEEANASGKPSESPRQHSERVQEADATGEQVGSSGQGARAQEEAVDLRSEREDRAWTEAYRLGSGDEARDRREQFDRQVQKAQAIARRLLNEHEKQEAERARVEAARAAKLEAEAQERNELPQRQIQKIKEEGIRLGEERTLKEERIRKVQEAERAYAEARRLQKEKEAKVKSTPARHHLVQAPIEPRAERKHREEEALRVKKKTGEPETQDIKMEEAELQRKKAERLARFKREAEVVTLAHTPSTAKRQRRDTDTA</sequence>
<name>A0A218ZBS5_9HELO</name>
<comment type="caution">
    <text evidence="3">The sequence shown here is derived from an EMBL/GenBank/DDBJ whole genome shotgun (WGS) entry which is preliminary data.</text>
</comment>
<feature type="region of interest" description="Disordered" evidence="1">
    <location>
        <begin position="89"/>
        <end position="122"/>
    </location>
</feature>
<feature type="domain" description="C2H2-type" evidence="2">
    <location>
        <begin position="26"/>
        <end position="49"/>
    </location>
</feature>
<feature type="compositionally biased region" description="Polar residues" evidence="1">
    <location>
        <begin position="346"/>
        <end position="361"/>
    </location>
</feature>
<keyword evidence="4" id="KW-1185">Reference proteome</keyword>